<dbReference type="Proteomes" id="UP000264353">
    <property type="component" value="Chromosome A5"/>
</dbReference>
<dbReference type="AlphaFoldDB" id="A0A397ZFD5"/>
<gene>
    <name evidence="1" type="ORF">BRARA_E03280</name>
</gene>
<accession>A0A397ZFD5</accession>
<reference evidence="1 2" key="1">
    <citation type="submission" date="2018-06" db="EMBL/GenBank/DDBJ databases">
        <title>WGS assembly of Brassica rapa FPsc.</title>
        <authorList>
            <person name="Bowman J."/>
            <person name="Kohchi T."/>
            <person name="Yamato K."/>
            <person name="Jenkins J."/>
            <person name="Shu S."/>
            <person name="Ishizaki K."/>
            <person name="Yamaoka S."/>
            <person name="Nishihama R."/>
            <person name="Nakamura Y."/>
            <person name="Berger F."/>
            <person name="Adam C."/>
            <person name="Aki S."/>
            <person name="Althoff F."/>
            <person name="Araki T."/>
            <person name="Arteaga-Vazquez M."/>
            <person name="Balasubrmanian S."/>
            <person name="Bauer D."/>
            <person name="Boehm C."/>
            <person name="Briginshaw L."/>
            <person name="Caballero-Perez J."/>
            <person name="Catarino B."/>
            <person name="Chen F."/>
            <person name="Chiyoda S."/>
            <person name="Chovatia M."/>
            <person name="Davies K."/>
            <person name="Delmans M."/>
            <person name="Demura T."/>
            <person name="Dierschke T."/>
            <person name="Dolan L."/>
            <person name="Dorantes-Acosta A."/>
            <person name="Eklund D."/>
            <person name="Florent S."/>
            <person name="Flores-Sandoval E."/>
            <person name="Fujiyama A."/>
            <person name="Fukuzawa H."/>
            <person name="Galik B."/>
            <person name="Grimanelli D."/>
            <person name="Grimwood J."/>
            <person name="Grossniklaus U."/>
            <person name="Hamada T."/>
            <person name="Haseloff J."/>
            <person name="Hetherington A."/>
            <person name="Higo A."/>
            <person name="Hirakawa Y."/>
            <person name="Hundley H."/>
            <person name="Ikeda Y."/>
            <person name="Inoue K."/>
            <person name="Inoue S."/>
            <person name="Ishida S."/>
            <person name="Jia Q."/>
            <person name="Kakita M."/>
            <person name="Kanazawa T."/>
            <person name="Kawai Y."/>
            <person name="Kawashima T."/>
            <person name="Kennedy M."/>
            <person name="Kinose K."/>
            <person name="Kinoshita T."/>
            <person name="Kohara Y."/>
            <person name="Koide E."/>
            <person name="Komatsu K."/>
            <person name="Kopischke S."/>
            <person name="Kubo M."/>
            <person name="Kyozuka J."/>
            <person name="Lagercrantz U."/>
            <person name="Lin S."/>
            <person name="Lindquist E."/>
            <person name="Lipzen A."/>
            <person name="Lu C."/>
            <person name="Luna E."/>
            <person name="Martienssen R."/>
            <person name="Minamino N."/>
            <person name="Mizutani M."/>
            <person name="Mizutani M."/>
            <person name="Mochizuki N."/>
            <person name="Monte I."/>
            <person name="Mosher R."/>
            <person name="Nagasaki H."/>
            <person name="Nakagami H."/>
            <person name="Naramoto S."/>
            <person name="Nishitani K."/>
            <person name="Ohtani M."/>
            <person name="Okamoto T."/>
            <person name="Okumura M."/>
            <person name="Phillips J."/>
            <person name="Pollak B."/>
            <person name="Reinders A."/>
            <person name="Roevekamp M."/>
            <person name="Sano R."/>
            <person name="Sawa S."/>
            <person name="Schmid M."/>
            <person name="Shirakawa M."/>
            <person name="Solano R."/>
            <person name="Spunde A."/>
            <person name="Suetsugu N."/>
            <person name="Sugano S."/>
            <person name="Sugiyama A."/>
            <person name="Sun R."/>
            <person name="Suzuki Y."/>
            <person name="Takenaka M."/>
            <person name="Takezawa D."/>
            <person name="Tomogane H."/>
            <person name="Tsuzuki M."/>
            <person name="Ueda T."/>
            <person name="Umeda M."/>
            <person name="Ward J."/>
            <person name="Watanabe Y."/>
            <person name="Yazaki K."/>
            <person name="Yokoyama R."/>
            <person name="Yoshitake Y."/>
            <person name="Yotsui I."/>
            <person name="Zachgo S."/>
            <person name="Schmutz J."/>
        </authorList>
    </citation>
    <scope>NUCLEOTIDE SEQUENCE [LARGE SCALE GENOMIC DNA]</scope>
    <source>
        <strain evidence="2">cv. B-3</strain>
    </source>
</reference>
<evidence type="ECO:0000313" key="1">
    <source>
        <dbReference type="EMBL" id="RID64337.1"/>
    </source>
</evidence>
<sequence length="49" mass="5693">MYVGFMKIPHVSDKKESKHNLEVESYLCVQGLRSRVRAIQHVEDSMRGC</sequence>
<dbReference type="EMBL" id="CM010632">
    <property type="protein sequence ID" value="RID64337.1"/>
    <property type="molecule type" value="Genomic_DNA"/>
</dbReference>
<dbReference type="EMBL" id="CM010632">
    <property type="protein sequence ID" value="RID64336.1"/>
    <property type="molecule type" value="Genomic_DNA"/>
</dbReference>
<proteinExistence type="predicted"/>
<organism evidence="1 2">
    <name type="scientific">Brassica campestris</name>
    <name type="common">Field mustard</name>
    <dbReference type="NCBI Taxonomy" id="3711"/>
    <lineage>
        <taxon>Eukaryota</taxon>
        <taxon>Viridiplantae</taxon>
        <taxon>Streptophyta</taxon>
        <taxon>Embryophyta</taxon>
        <taxon>Tracheophyta</taxon>
        <taxon>Spermatophyta</taxon>
        <taxon>Magnoliopsida</taxon>
        <taxon>eudicotyledons</taxon>
        <taxon>Gunneridae</taxon>
        <taxon>Pentapetalae</taxon>
        <taxon>rosids</taxon>
        <taxon>malvids</taxon>
        <taxon>Brassicales</taxon>
        <taxon>Brassicaceae</taxon>
        <taxon>Brassiceae</taxon>
        <taxon>Brassica</taxon>
    </lineage>
</organism>
<evidence type="ECO:0000313" key="2">
    <source>
        <dbReference type="Proteomes" id="UP000264353"/>
    </source>
</evidence>
<protein>
    <submittedName>
        <fullName evidence="1">Uncharacterized protein</fullName>
    </submittedName>
</protein>
<name>A0A397ZFD5_BRACM</name>